<dbReference type="EMBL" id="PDCK01000042">
    <property type="protein sequence ID" value="PRQ39616.1"/>
    <property type="molecule type" value="Genomic_DNA"/>
</dbReference>
<proteinExistence type="predicted"/>
<dbReference type="AlphaFoldDB" id="A0A2P6QZP3"/>
<dbReference type="Gramene" id="PRQ39616">
    <property type="protein sequence ID" value="PRQ39616"/>
    <property type="gene ID" value="RchiOBHm_Chr4g0427221"/>
</dbReference>
<name>A0A2P6QZP3_ROSCH</name>
<gene>
    <name evidence="1" type="ORF">RchiOBHm_Chr4g0427221</name>
</gene>
<protein>
    <submittedName>
        <fullName evidence="1">Uncharacterized protein</fullName>
    </submittedName>
</protein>
<sequence>MTAPDKIREELIEEHDKVLAYLSNDVEQMAVRIEEQLDRAKGGKPKLLLQLWHLVSNSRLL</sequence>
<evidence type="ECO:0000313" key="1">
    <source>
        <dbReference type="EMBL" id="PRQ39616.1"/>
    </source>
</evidence>
<dbReference type="Proteomes" id="UP000238479">
    <property type="component" value="Chromosome 4"/>
</dbReference>
<evidence type="ECO:0000313" key="2">
    <source>
        <dbReference type="Proteomes" id="UP000238479"/>
    </source>
</evidence>
<organism evidence="1 2">
    <name type="scientific">Rosa chinensis</name>
    <name type="common">China rose</name>
    <dbReference type="NCBI Taxonomy" id="74649"/>
    <lineage>
        <taxon>Eukaryota</taxon>
        <taxon>Viridiplantae</taxon>
        <taxon>Streptophyta</taxon>
        <taxon>Embryophyta</taxon>
        <taxon>Tracheophyta</taxon>
        <taxon>Spermatophyta</taxon>
        <taxon>Magnoliopsida</taxon>
        <taxon>eudicotyledons</taxon>
        <taxon>Gunneridae</taxon>
        <taxon>Pentapetalae</taxon>
        <taxon>rosids</taxon>
        <taxon>fabids</taxon>
        <taxon>Rosales</taxon>
        <taxon>Rosaceae</taxon>
        <taxon>Rosoideae</taxon>
        <taxon>Rosoideae incertae sedis</taxon>
        <taxon>Rosa</taxon>
    </lineage>
</organism>
<keyword evidence="2" id="KW-1185">Reference proteome</keyword>
<reference evidence="1 2" key="1">
    <citation type="journal article" date="2018" name="Nat. Genet.">
        <title>The Rosa genome provides new insights in the design of modern roses.</title>
        <authorList>
            <person name="Bendahmane M."/>
        </authorList>
    </citation>
    <scope>NUCLEOTIDE SEQUENCE [LARGE SCALE GENOMIC DNA]</scope>
    <source>
        <strain evidence="2">cv. Old Blush</strain>
    </source>
</reference>
<comment type="caution">
    <text evidence="1">The sequence shown here is derived from an EMBL/GenBank/DDBJ whole genome shotgun (WGS) entry which is preliminary data.</text>
</comment>
<accession>A0A2P6QZP3</accession>